<evidence type="ECO:0000259" key="10">
    <source>
        <dbReference type="PROSITE" id="PS50853"/>
    </source>
</evidence>
<feature type="compositionally biased region" description="Basic and acidic residues" evidence="7">
    <location>
        <begin position="1728"/>
        <end position="1740"/>
    </location>
</feature>
<feature type="compositionally biased region" description="Basic and acidic residues" evidence="7">
    <location>
        <begin position="210"/>
        <end position="239"/>
    </location>
</feature>
<feature type="domain" description="Ig-like" evidence="9">
    <location>
        <begin position="2144"/>
        <end position="2234"/>
    </location>
</feature>
<feature type="compositionally biased region" description="Basic and acidic residues" evidence="7">
    <location>
        <begin position="277"/>
        <end position="289"/>
    </location>
</feature>
<dbReference type="FunFam" id="2.60.40.10:FF:000107">
    <property type="entry name" value="Myosin, light chain kinase a"/>
    <property type="match status" value="8"/>
</dbReference>
<feature type="compositionally biased region" description="Basic and acidic residues" evidence="7">
    <location>
        <begin position="123"/>
        <end position="137"/>
    </location>
</feature>
<feature type="domain" description="Ig-like" evidence="9">
    <location>
        <begin position="3390"/>
        <end position="3458"/>
    </location>
</feature>
<dbReference type="FunFam" id="2.60.40.10:FF:000425">
    <property type="entry name" value="Myosin light chain kinase"/>
    <property type="match status" value="3"/>
</dbReference>
<dbReference type="SUPFAM" id="SSF56112">
    <property type="entry name" value="Protein kinase-like (PK-like)"/>
    <property type="match status" value="2"/>
</dbReference>
<feature type="domain" description="Ig-like" evidence="9">
    <location>
        <begin position="3669"/>
        <end position="3866"/>
    </location>
</feature>
<feature type="domain" description="Ig-like" evidence="9">
    <location>
        <begin position="3869"/>
        <end position="3958"/>
    </location>
</feature>
<dbReference type="CDD" id="cd00096">
    <property type="entry name" value="Ig"/>
    <property type="match status" value="1"/>
</dbReference>
<feature type="compositionally biased region" description="Basic and acidic residues" evidence="7">
    <location>
        <begin position="324"/>
        <end position="343"/>
    </location>
</feature>
<dbReference type="GO" id="GO:0060298">
    <property type="term" value="P:positive regulation of sarcomere organization"/>
    <property type="evidence" value="ECO:0007669"/>
    <property type="project" value="UniProtKB-ARBA"/>
</dbReference>
<name>A0A2A2LBX4_9BILA</name>
<feature type="compositionally biased region" description="Basic and acidic residues" evidence="7">
    <location>
        <begin position="3485"/>
        <end position="3498"/>
    </location>
</feature>
<evidence type="ECO:0000313" key="12">
    <source>
        <dbReference type="Proteomes" id="UP000218231"/>
    </source>
</evidence>
<evidence type="ECO:0000256" key="2">
    <source>
        <dbReference type="ARBA" id="ARBA00006692"/>
    </source>
</evidence>
<dbReference type="SMART" id="SM00060">
    <property type="entry name" value="FN3"/>
    <property type="match status" value="3"/>
</dbReference>
<proteinExistence type="inferred from homology"/>
<feature type="domain" description="Ig-like" evidence="9">
    <location>
        <begin position="2676"/>
        <end position="2765"/>
    </location>
</feature>
<feature type="domain" description="Ig-like" evidence="9">
    <location>
        <begin position="5114"/>
        <end position="5203"/>
    </location>
</feature>
<dbReference type="FunFam" id="2.60.40.10:FF:001223">
    <property type="entry name" value="Sidekick cell adhesion molecule 1"/>
    <property type="match status" value="2"/>
</dbReference>
<dbReference type="Gene3D" id="2.60.40.10">
    <property type="entry name" value="Immunoglobulins"/>
    <property type="match status" value="53"/>
</dbReference>
<feature type="domain" description="Ig-like" evidence="9">
    <location>
        <begin position="5227"/>
        <end position="5319"/>
    </location>
</feature>
<feature type="region of interest" description="Disordered" evidence="7">
    <location>
        <begin position="695"/>
        <end position="717"/>
    </location>
</feature>
<feature type="domain" description="Fibronectin type-III" evidence="10">
    <location>
        <begin position="6917"/>
        <end position="7015"/>
    </location>
</feature>
<feature type="domain" description="Ig-like" evidence="9">
    <location>
        <begin position="4673"/>
        <end position="4764"/>
    </location>
</feature>
<feature type="domain" description="Ig-like" evidence="9">
    <location>
        <begin position="4888"/>
        <end position="4977"/>
    </location>
</feature>
<evidence type="ECO:0000256" key="1">
    <source>
        <dbReference type="ARBA" id="ARBA00004161"/>
    </source>
</evidence>
<feature type="domain" description="Ig-like" evidence="9">
    <location>
        <begin position="2877"/>
        <end position="2966"/>
    </location>
</feature>
<keyword evidence="5" id="KW-1015">Disulfide bond</keyword>
<feature type="domain" description="Ig-like" evidence="9">
    <location>
        <begin position="882"/>
        <end position="973"/>
    </location>
</feature>
<feature type="domain" description="Ig-like" evidence="9">
    <location>
        <begin position="5001"/>
        <end position="5090"/>
    </location>
</feature>
<dbReference type="GO" id="GO:0040017">
    <property type="term" value="P:positive regulation of locomotion"/>
    <property type="evidence" value="ECO:0007669"/>
    <property type="project" value="UniProtKB-ARBA"/>
</dbReference>
<dbReference type="InterPro" id="IPR050964">
    <property type="entry name" value="Striated_Muscle_Regulatory"/>
</dbReference>
<dbReference type="PROSITE" id="PS50011">
    <property type="entry name" value="PROTEIN_KINASE_DOM"/>
    <property type="match status" value="2"/>
</dbReference>
<feature type="domain" description="Ig-like" evidence="9">
    <location>
        <begin position="6822"/>
        <end position="6911"/>
    </location>
</feature>
<feature type="domain" description="Ig-like" evidence="9">
    <location>
        <begin position="4152"/>
        <end position="4238"/>
    </location>
</feature>
<feature type="compositionally biased region" description="Basic and acidic residues" evidence="7">
    <location>
        <begin position="6914"/>
        <end position="6923"/>
    </location>
</feature>
<dbReference type="PROSITE" id="PS50853">
    <property type="entry name" value="FN3"/>
    <property type="match status" value="2"/>
</dbReference>
<feature type="compositionally biased region" description="Acidic residues" evidence="7">
    <location>
        <begin position="6625"/>
        <end position="6639"/>
    </location>
</feature>
<dbReference type="FunFam" id="2.60.40.10:FF:000345">
    <property type="entry name" value="Muscle M-line assembly protein unc-89"/>
    <property type="match status" value="6"/>
</dbReference>
<feature type="region of interest" description="Disordered" evidence="7">
    <location>
        <begin position="6250"/>
        <end position="6310"/>
    </location>
</feature>
<feature type="domain" description="Ig-like" evidence="9">
    <location>
        <begin position="981"/>
        <end position="1069"/>
    </location>
</feature>
<feature type="domain" description="Ig-like" evidence="9">
    <location>
        <begin position="1747"/>
        <end position="1834"/>
    </location>
</feature>
<keyword evidence="6" id="KW-0393">Immunoglobulin domain</keyword>
<feature type="domain" description="Ig-like" evidence="9">
    <location>
        <begin position="4357"/>
        <end position="4446"/>
    </location>
</feature>
<evidence type="ECO:0000256" key="6">
    <source>
        <dbReference type="ARBA" id="ARBA00023319"/>
    </source>
</evidence>
<dbReference type="InterPro" id="IPR013783">
    <property type="entry name" value="Ig-like_fold"/>
</dbReference>
<feature type="domain" description="Ig-like" evidence="9">
    <location>
        <begin position="784"/>
        <end position="874"/>
    </location>
</feature>
<dbReference type="InterPro" id="IPR003599">
    <property type="entry name" value="Ig_sub"/>
</dbReference>
<feature type="domain" description="Ig-like" evidence="9">
    <location>
        <begin position="3277"/>
        <end position="3344"/>
    </location>
</feature>
<feature type="domain" description="Ig-like" evidence="9">
    <location>
        <begin position="5696"/>
        <end position="5785"/>
    </location>
</feature>
<dbReference type="Pfam" id="PF00069">
    <property type="entry name" value="Pkinase"/>
    <property type="match status" value="2"/>
</dbReference>
<feature type="domain" description="Ig-like" evidence="9">
    <location>
        <begin position="1944"/>
        <end position="2038"/>
    </location>
</feature>
<dbReference type="PANTHER" id="PTHR13817">
    <property type="entry name" value="TITIN"/>
    <property type="match status" value="1"/>
</dbReference>
<feature type="compositionally biased region" description="Polar residues" evidence="7">
    <location>
        <begin position="6472"/>
        <end position="6491"/>
    </location>
</feature>
<feature type="region of interest" description="Disordered" evidence="7">
    <location>
        <begin position="5206"/>
        <end position="5227"/>
    </location>
</feature>
<dbReference type="SMART" id="SM00408">
    <property type="entry name" value="IGc2"/>
    <property type="match status" value="42"/>
</dbReference>
<feature type="compositionally biased region" description="Basic and acidic residues" evidence="7">
    <location>
        <begin position="6653"/>
        <end position="6666"/>
    </location>
</feature>
<feature type="domain" description="Ig-like" evidence="9">
    <location>
        <begin position="709"/>
        <end position="745"/>
    </location>
</feature>
<dbReference type="InterPro" id="IPR003961">
    <property type="entry name" value="FN3_dom"/>
</dbReference>
<dbReference type="PROSITE" id="PS50835">
    <property type="entry name" value="IG_LIKE"/>
    <property type="match status" value="44"/>
</dbReference>
<dbReference type="SMART" id="SM00409">
    <property type="entry name" value="IG"/>
    <property type="match status" value="49"/>
</dbReference>
<feature type="domain" description="Ig-like" evidence="9">
    <location>
        <begin position="5339"/>
        <end position="5430"/>
    </location>
</feature>
<feature type="domain" description="Ig-like" evidence="9">
    <location>
        <begin position="2340"/>
        <end position="2430"/>
    </location>
</feature>
<feature type="domain" description="Ig-like" evidence="9">
    <location>
        <begin position="3967"/>
        <end position="4057"/>
    </location>
</feature>
<feature type="region of interest" description="Disordered" evidence="7">
    <location>
        <begin position="3591"/>
        <end position="3626"/>
    </location>
</feature>
<feature type="region of interest" description="Disordered" evidence="7">
    <location>
        <begin position="1720"/>
        <end position="1751"/>
    </location>
</feature>
<dbReference type="InterPro" id="IPR036116">
    <property type="entry name" value="FN3_sf"/>
</dbReference>
<feature type="region of interest" description="Disordered" evidence="7">
    <location>
        <begin position="1827"/>
        <end position="1848"/>
    </location>
</feature>
<feature type="region of interest" description="Disordered" evidence="7">
    <location>
        <begin position="6352"/>
        <end position="6529"/>
    </location>
</feature>
<evidence type="ECO:0000256" key="7">
    <source>
        <dbReference type="SAM" id="MobiDB-lite"/>
    </source>
</evidence>
<feature type="region of interest" description="Disordered" evidence="7">
    <location>
        <begin position="3484"/>
        <end position="3504"/>
    </location>
</feature>
<feature type="domain" description="Ig-like" evidence="9">
    <location>
        <begin position="1177"/>
        <end position="1265"/>
    </location>
</feature>
<feature type="domain" description="Ig-like" evidence="9">
    <location>
        <begin position="2779"/>
        <end position="2868"/>
    </location>
</feature>
<evidence type="ECO:0000256" key="3">
    <source>
        <dbReference type="ARBA" id="ARBA00022490"/>
    </source>
</evidence>
<dbReference type="InterPro" id="IPR036179">
    <property type="entry name" value="Ig-like_dom_sf"/>
</dbReference>
<feature type="compositionally biased region" description="Basic and acidic residues" evidence="7">
    <location>
        <begin position="1832"/>
        <end position="1848"/>
    </location>
</feature>
<feature type="domain" description="Ig-like" evidence="9">
    <location>
        <begin position="4060"/>
        <end position="4148"/>
    </location>
</feature>
<feature type="compositionally biased region" description="Basic and acidic residues" evidence="7">
    <location>
        <begin position="6279"/>
        <end position="6300"/>
    </location>
</feature>
<dbReference type="GO" id="GO:0031430">
    <property type="term" value="C:M band"/>
    <property type="evidence" value="ECO:0007669"/>
    <property type="project" value="TreeGrafter"/>
</dbReference>
<feature type="domain" description="Ig-like" evidence="9">
    <location>
        <begin position="3072"/>
        <end position="3157"/>
    </location>
</feature>
<feature type="domain" description="Ig-like" evidence="9">
    <location>
        <begin position="4781"/>
        <end position="4871"/>
    </location>
</feature>
<feature type="domain" description="Ig-like" evidence="9">
    <location>
        <begin position="1427"/>
        <end position="1519"/>
    </location>
</feature>
<keyword evidence="4" id="KW-0677">Repeat</keyword>
<feature type="domain" description="Ig-like" evidence="9">
    <location>
        <begin position="2544"/>
        <end position="2633"/>
    </location>
</feature>
<dbReference type="SUPFAM" id="SSF48726">
    <property type="entry name" value="Immunoglobulin"/>
    <property type="match status" value="50"/>
</dbReference>
<feature type="compositionally biased region" description="Basic and acidic residues" evidence="7">
    <location>
        <begin position="426"/>
        <end position="492"/>
    </location>
</feature>
<evidence type="ECO:0000313" key="11">
    <source>
        <dbReference type="EMBL" id="PAV83634.1"/>
    </source>
</evidence>
<dbReference type="InterPro" id="IPR007110">
    <property type="entry name" value="Ig-like_dom"/>
</dbReference>
<dbReference type="Pfam" id="PF07679">
    <property type="entry name" value="I-set"/>
    <property type="match status" value="49"/>
</dbReference>
<dbReference type="InterPro" id="IPR011009">
    <property type="entry name" value="Kinase-like_dom_sf"/>
</dbReference>
<feature type="compositionally biased region" description="Basic and acidic residues" evidence="7">
    <location>
        <begin position="5206"/>
        <end position="5215"/>
    </location>
</feature>
<dbReference type="FunFam" id="2.60.40.10:FF:000344">
    <property type="entry name" value="Muscle M-line assembly protein unc-89"/>
    <property type="match status" value="3"/>
</dbReference>
<feature type="region of interest" description="Disordered" evidence="7">
    <location>
        <begin position="104"/>
        <end position="528"/>
    </location>
</feature>
<comment type="caution">
    <text evidence="11">The sequence shown here is derived from an EMBL/GenBank/DDBJ whole genome shotgun (WGS) entry which is preliminary data.</text>
</comment>
<dbReference type="SUPFAM" id="SSF49265">
    <property type="entry name" value="Fibronectin type III"/>
    <property type="match status" value="2"/>
</dbReference>
<feature type="domain" description="Ig-like" evidence="9">
    <location>
        <begin position="1627"/>
        <end position="1724"/>
    </location>
</feature>
<feature type="domain" description="Ig-like" evidence="9">
    <location>
        <begin position="4463"/>
        <end position="4554"/>
    </location>
</feature>
<dbReference type="EMBL" id="LIAE01006940">
    <property type="protein sequence ID" value="PAV83634.1"/>
    <property type="molecule type" value="Genomic_DNA"/>
</dbReference>
<accession>A0A2A2LBX4</accession>
<dbReference type="GO" id="GO:0045214">
    <property type="term" value="P:sarcomere organization"/>
    <property type="evidence" value="ECO:0007669"/>
    <property type="project" value="TreeGrafter"/>
</dbReference>
<dbReference type="GO" id="GO:0004672">
    <property type="term" value="F:protein kinase activity"/>
    <property type="evidence" value="ECO:0007669"/>
    <property type="project" value="InterPro"/>
</dbReference>
<reference evidence="11 12" key="1">
    <citation type="journal article" date="2017" name="Curr. Biol.">
        <title>Genome architecture and evolution of a unichromosomal asexual nematode.</title>
        <authorList>
            <person name="Fradin H."/>
            <person name="Zegar C."/>
            <person name="Gutwein M."/>
            <person name="Lucas J."/>
            <person name="Kovtun M."/>
            <person name="Corcoran D."/>
            <person name="Baugh L.R."/>
            <person name="Kiontke K."/>
            <person name="Gunsalus K."/>
            <person name="Fitch D.H."/>
            <person name="Piano F."/>
        </authorList>
    </citation>
    <scope>NUCLEOTIDE SEQUENCE [LARGE SCALE GENOMIC DNA]</scope>
    <source>
        <strain evidence="11">PF1309</strain>
    </source>
</reference>
<feature type="domain" description="Ig-like" evidence="9">
    <location>
        <begin position="1077"/>
        <end position="1169"/>
    </location>
</feature>
<feature type="domain" description="Ig-like" evidence="9">
    <location>
        <begin position="5602"/>
        <end position="5691"/>
    </location>
</feature>
<feature type="domain" description="Protein kinase" evidence="8">
    <location>
        <begin position="5887"/>
        <end position="6137"/>
    </location>
</feature>
<dbReference type="PANTHER" id="PTHR13817:SF166">
    <property type="entry name" value="NEURONAL IGCAM-RELATED"/>
    <property type="match status" value="1"/>
</dbReference>
<comment type="similarity">
    <text evidence="2">Belongs to the protein kinase superfamily. CAMK Ser/Thr protein kinase family.</text>
</comment>
<dbReference type="GO" id="GO:0019899">
    <property type="term" value="F:enzyme binding"/>
    <property type="evidence" value="ECO:0007669"/>
    <property type="project" value="UniProtKB-ARBA"/>
</dbReference>
<feature type="domain" description="Ig-like" evidence="9">
    <location>
        <begin position="1271"/>
        <end position="1387"/>
    </location>
</feature>
<feature type="region of interest" description="Disordered" evidence="7">
    <location>
        <begin position="6904"/>
        <end position="6923"/>
    </location>
</feature>
<feature type="domain" description="Ig-like" evidence="9">
    <location>
        <begin position="2438"/>
        <end position="2523"/>
    </location>
</feature>
<feature type="region of interest" description="Disordered" evidence="7">
    <location>
        <begin position="6575"/>
        <end position="6666"/>
    </location>
</feature>
<feature type="compositionally biased region" description="Basic and acidic residues" evidence="7">
    <location>
        <begin position="6360"/>
        <end position="6406"/>
    </location>
</feature>
<feature type="compositionally biased region" description="Basic and acidic residues" evidence="7">
    <location>
        <begin position="6501"/>
        <end position="6521"/>
    </location>
</feature>
<sequence>MTTEGTIEVSKIEIGEGGRIEETVTETHEVTKTMQAGTLPGEDVALVSEQRTTVTETRTSEGVAQITEGMTPVTTEEVIASAMSTSITESLDSDSTNTAATIVDLTTRKDELSESSTKTETTITERTETSQTTEKKSSTSPPTSPKKKKSPPKSPTKKEPSSPTQKEGDESQKQPEKVEEKPAETPLSPKEKPESPKKKSPPKSPPKSPTQKDEVQPVKVEEKPAETPLSPKEKPESPKKRSPPKSPPQSPKKTEDKLPSPTQKEPSVPEKQPSPPKVDDVQKQQEPPKTDVSQPISVDTEKKESPPRSPKKKSVSKSPPTSPKGKDEVAPKQDEVKGIEDKLPSVSEQQPKVDDIQKQPESPTKKQGSPKKGSKSPPQSPTKVEEKVPSPTEKTSQASEEKPKDASPPKSPKKKSPTKSPPQSPKKIDEKLPSPKKEDEVLVSKEEPPQQKADESVPSVKPEDAKPSSPTKKDQERSKSPPKAEGEQEKPKSPTKKSPSPKKSSPPKEDKPKVPPPRITRDLKSQTVNKPDLAHFEVVVENATEIHWYLDGREITTAQGVTTSKDDQFEFRCSIDSTVFNSGVVSIKASNEAGNVETKCDFKVLEQIKETKKPEFTDKLRDMEVTKGDRVQMDVIALNSPQFRWMLNGVPLEDGKNGAHITQDGNKSTLIIDRADDSHTGKVTVEAFNEVGTSDSSAKLTVNPPASAPQITNGPNSMTISEKETVEFKCSISGFPEPQVKWYLDEKLLEQGSTVIYQKVTAQNSAGQDSKSADLKVNPAYAVPKFKSDLRDKNVDEGEPVRFDVALEGPSTGTEVTWYLNGKPLSNSENVQIADHGDGTYHITIAEAKPDMAGEITVKAKNPAGECQSSAKINISGGQKRPEFTKSPQDHETIVDESIKFSAIVTGLPTPQVSWYLNDKKLQHEEGVIKVKHEPETGKTSIRIYKPKKEQSGEVKVVAENPLGRVEAKAKLKVDFKKEVPKFTTNMDDRQVNEGDTVKYTTKCDGYPEPKVEWLLNSEPVSKHPNIKTTENDGEYTIEINQITPEQAGQLTCSATNEVGDKKQNVTLAVKRVGDAPTFGRTLEDRLITENEVTVMEAKLNAVKPKPTITWLRDGKEIHANDHIKLIEQEDGTLQLRIAETKVEDKGRITIKAENYFGSAETSASLGVTKGRPMAKPQFQSDIAPINLTEGDTLDTKLLITGNPAPFVKWYINGQLVCETEDTEITNANGVYNLKIHGVTADMTGKIKCVAYNKAGEANTEGPLKVVAPVPVEFETSLCDATCREGDTLKLKAVLLGEPTPVVSWYVNGKKLEESQNIKIHQEKGTYTLTWYINNKEVFNGPEYTIVTDDKTSTLTINSFNPDKHVGEIICKAENEAGEVSCTANMATYTSDMFSESESDIQEEQAMDEFTEEEPETRRTPTPVQAPKFITKLRDVKAKKGGEAIFECVVPDTKGVVCKWLKDGKELELIARIRVKTMTIEGHTTQKLFIDDVQPEDGGKYQCIVENATGKDVCEATLTVLEDVVKVPSKAPEFTLSLKDKTCKVKETVTFECKIEGTPQPNVIWFKDNQVVEAKSERIAIEKVDGMEKLTIKSAEVTDQGVYKCVAENEAGSQKTEAKLTVEAQPPSFTKYLEDTALLLGQQLVLSCSVKGMPQPHVEFFQHSLTQTEEKIKLVSSNRISVEHDASNTHWRMVITEIRNEEFTQYSAVATNSAGTATSLAKITQKQTEQKQEQKTEEQKTTSQQPPKIEQGLKRTVVREKEEIQMQVKISGTSPIVEWFFNDKPLKTDSNHEIRVVDQVYTLLIHESALSDTGKYCVKVSNALGSCESSAEAEKPDDGKGKKEVPQFEKGLKKTSVKEKDEIQMEVKVTGAEPNDVDFFKDGDKISPDANHEFRRDNVTGTITLIIKEAALSDSGLYVAKATTPLGTVETSAPAEVTPLEKKPSQEPLKFEQGLKSTSVKEKEEVVMQVKVSGTEPNVDFYKDGRPISPDSNHEFKKDTSTGTFSLTIKQAALSDAGKYTAKATGPLGSVESSGELDVMRALEKPVFTKELQKTEVKLNATANMSVTVKSETDVKIEWLRDDKPLNIDGSHVVAKSEGSGNYSLVISKCRFEDAGKITCKAQNEAGQTTSTANFIVYKSLSQPSFSEKLKDIEVPERENVTFAVQVRGSPEPDVIFLKDGKPIVADNEHVIIKHEDNGKHVLVINSTKSSDIAKYTAQAKNDAGEIESSGVLSVLHGMSLPEFVDKLEPIEIKEHESGKFYVRVTGSPEPQVKFFKDKETLNVDGKHVIFKEEGNGRYSLEIKDARKSDVGVYMATAANSAGKVSCESTFDVIYDSEPPEFTQKLRPVEVNEHEGATLKVTVVGHPDPTITWLKDDKELQIDNVHLIAKDEGAGHFSLQIVDAREQDRGLYTCYAVNPVGEAKTTASFGIIEEIEAPLFTEGLKKIDIEEGKDAQLNVTVVGKPEPECTWTKDGVPVNIDNDHIIAKKDSEGHHSLIIKNVTQKDLGSYECKATNKAGQDLTIGEIKIPKYGFEKAKSEEVQPFFIEELHETTAKVGETVELTCKVNKESHPEIKFFKDGKEVVPDQRMQVEYFDDGRIKMTIQNAREEDVGMWKCEAVNKVGKADTRGQLQLKYATTAQETVADEGDLLEELVQDQNIPQESAKATDTSGRGPPEFIELLRSVTVTNNETAVLRCKVKGEPTPKIVWKREGKVVEMSARIRSEQMADGTLTLTVEKCTSQDAGEYRCEAENEYGSAWTEGPIIFMAEGAPRPDEGAPDFMMPIKPVVVMVGETATFEGKVVANPKPSIKWYKNGKLLQPDSRISMEEQGDGTVKLIIKDAQLSDTDEYRCSASNIHGDVWCDVTLTVKEPAQTAPQFTKQLQSQSVKQGEKAVLECQVTGEPQPTVAWFLNGTELKPTELIKIQSEGDGTQKLIIESAKAEHQGTYRVEAKNPAGTTSSQAQLTVTDEDKLRLKRGLNDLTVDVGTKILLSVEVEGKPKTVKWYKGTEQLSSSSTTRIEKVSDEEYKLEIERSELTDSGSYRVVLSTDTVSVESSSTVVVQTKAEKISLPSFKKGLCDQIVPKGTPIALEIEVEGKPNQVKWYKGNDEVKDGKTEDLGNGKFRLTIPNFTEQDAGEYRVVAANDSGEVESKCQLTVKPDGDGKGKGKPEIVSGLVPTSVKQGETATFTVKVKGPVKGVKWLKNGREIPNAKTKDLGDGTYQLEIPNCQLDDAADYKVEVSNDDGTSDSSAALTVRLPSEPKEQKVEEKELSAGKPEIVQGLVPTTVKQGETATFTVKVKGPVKGVKWLKNGREIPNAKTKDLGDGTYQLEIPDCQQDDAADYKACFFFKVEISNDDGTADSFAALTVRLPSEPKEFKEEEKKPSGGKPEIVQGLVPTTVKQGETATFTVKVKGPVKSVKWLKNGREIPSPKTKDLGDGTYQLEIPNCQPDDATDYTACFTIVEVSNDDGTADSFAALSVRLPSEPKEESKVEEKKPSGGKPEIVQGLVPTAVKQGETATFTVKVKGPVKGVKWLKNGREIPNPKAKDLGDGTYQLEIPNCQPDDATDYTACVEVSNDDGTADSFAALTVRLPSEPKESKEEPSKQKEEPSKPSGGKPEIVQGLVPTTVKQGETATFTVKVKGPVKSVVVSNDDGDADSSAALTVKLPGLELVKGLEDTTVPKGETAKLEVKTNQPPKAIKWYKNGKELGPDDKAKPVKVDDNTYRLEIPDSNEDDTADYKACVVLTGPNDEPCDSSCKLTVKLPEKPAEAAQKPGFAKGLEDQVVPIGSSVKMPIQTTGSPKSVKFYHNGNLLPADAAGQIKITKIDDNNYVLEIPSAALDNTGDYKCVIENDAGSAESSGKLTVEPKLTFLKPLKDQEITEGENAEFSVETNAKPRTVKWYKNGQEIKPDGHFVISGDDTKYSLVIKNAQLSDAGQIKVVLSNSAGDAESSANLTVKKAKAGVPKIVKGLEDQVAAKGASLVFEVKIEGEPTTIRWLKDGKPLEAGANIIMEKIDDQTYRLTIPKADLPDEGEYKFEAANDSGKATSDAKGEVDEKPEIVKGLEDLEMSVGDDDVLKVEVSAPVRTVKWYKNGQEIKPSSHFEPKKLSPKKYELQINKAELDDTATYKVVLGNAAGECDSSCALTVKKPDILKLLQGLKDVDVDENQPFTLTVKVEGKPKSVKWFRNGVELQPCEGMKQEANPEAGEYSLVVPSAWKDDSGAYRVELANDKGEVSSGSVVHVKAAKPKFQGVGANFVSPLEDQEVEEGEILTLKCVVGGDPMPECTWEKDGVELKKDDRITIRMGADGTATLRIKDAKKSDFGQYRITAKNEAGTATSACQVTVKDKEEPPSKPKFIIPLKATSAMLGEKAEFNVKIRAKPAAVLEWTLNGKPVAFDDRITVEDMRDGNWCLTIKDVREEDFGTLKCVAKNEHGSDDCSCEFDKATQRPDRQIGDEKYPPRFNVPLWDRKIPVNDPMFIECHVDARPTAEIEWFKDGVKIQPSSKLEVRNSVDGACRIRIPQFTEQDCGVYKCVATNPLGTADTLATYTVEVKEEVPEADINEYAPKFSPGLEDRSVNSGQPIHLSCRVDAIPKASVTFYKDGLPLRNDGRIVIEVGEDGLCTLSIPEAKANDEGAYRCVASNVHGSTNTACMVNVKVPKQEIVKEGEEPFFTKGLVDVWADRGETFTLKCAVQGDPFPEVKFYRNGQLVKNTPRTAIEILPDGTCSLTVKECTMSDEGIYRCEAENAHGKAKTQCTAHVQMAIGGGGKPKIEEGEPPRFIITLSDTSVVLGGMVDLECKVTGNPMPTLKFSKDGGPIWEDPRYEWDIDEAKGTYHLRIRNATLQDEGTIRATATNEHGSCNTKSFIRLDDGLLSGKPQDKGYAPKMAIKLGDVRVTEGQPLKLECKIDANPLPEVTWIKDGAMVTPSDRIQITLDPDGTARLVIPVSTMDDDGIYRVTARNVHGSVQDKCTATVKRAPKDTGRSSADRDIFDANKAPKLLEPLENVKVPEKNEFKLRCKFSGEPKPSIKWFKDGERVFPYGRLQLNEYPDGVCELVVSSAARSDQGGYRCIAENPNGSARTTCDVTVIRDDKGKGQPKDLTSQIQAGKAPGFTIPLTIRKAKPGETVTFECLPFGTPFPNIKWMKDGIELIPGDQYKMESLEDGTQKLHVSDVTFVSEGYFRCVATNEHGTASTKAELVVEGDRSAPKVTDDGTGGEPEESKPRIRRGLYNMSVHQGNVIEMIVCATGNPTPTVQWFKDGEPIQSDGAEGKRTIFTDERGVHHLVIVNAGPEDEGEYSLEATNKLGSAKTEGSLNIIRPRGVGDMDDRGGMPFPPGFVRQLKNKHVFNHMPTIFDCLVVGYPPPEVEWFHNGKRITPGGRIKIQSCGGGSHALLIMDTTLDDAGEYVAVATNCHGKATSSAILDVTVPFLDNIKFTGEIDVTPYLTEEYGFKKLNYASFPTPPDKGPFIKEVTGHYLTLSWIPTKRAPPRYPQVTYVIEIRELPEKEWTLLDYNIPEPVCKVRNLELGKSYQFRVRAENIYGISDPSPASPPSRLMAPPQPVFDKRTKKIIPLLDPYAEKELELRHAEQYACAPWFAPGVVEKRYCAENDTITIILNVQGYPDPEIHWKFRGWDIDTTSPTSKCKVYTYGGTETTLTISGFSKENVGSYMCLATNEYGEAQQSIMIDIATRPNFIQPLMNRTFKTNQPVKLDVRVEGQPFPELKWMKDFKPIVESARVKFVQDGPYLCSLIINDPMWRDSGVYSVVAINEAGQATTSATINVDDDIDMDTPRRRVGIDTRKVREIYEIEEEDEKSSSSWMEITGSGTWMKSNELSENEMNPSEPYGIQHSKTCPSVDVPFGDRVECSIVPVLVKPPGDISPEARLIWRAGSGAPFRVHERKSERTFLAQLKPYDDALKRTVDIHNSLDHRGIEQYHQVVRDGQLALVVFENANITLDGLSILAHPDVEMVEPEGMDREKMVRVFMRQLLLALKHMHDLRIAHLDLRPEVILLQDTRLKLADFGQARRLLRGLITGEIKGTPEFVSPEIVRALPLTLATDMFSVGTLAYVLLTGISPFLGDNDNETLANVDRCQYDTNSLGVFSWDAKDFITKLLVEIPRNRLTVDEALDHPWLNDDAVKDAPLSADSLREFKYRYKWLERRVFVQQTPSEQIIEAILGPPALVAQKEAERKAKLAAEAARPVESYDYLRVKPRPPPQVEEVPRKRIEHQPYVNEFGEIIDPRAFDPYAIPQDPGFSDDYPPYERGVPQPPQPGPRVRDSRSRGPEPRDNREHRRPMVDQYGRPLHPEELLAKQPWDVQGRPIGMDDQQYMVDKYGRPVMPEDVRRAQQFGPVPIDKYGRPIPEDQEPQHHEKRKLIPQDKGETPSKMKREPPKEPPKEDQDIMKVPLRMIRGERREIEEEIANRILSDISEEGSVAGSLGSLDDFDMPTIAQRLPEPQRGAEQRPRSRSSTPKAESDASTPTLSPDDTTVKEGVFFPKDKDVKPKDGQPKREPDGRKGVKIPGSEIKFYPDTALAGLPQKDKELLERAENDPNIPVGCPLILEDLHGQGLIIGDSTPRGPSKKEKGWSKQGHKSTVVVTPSKEHSMEVLIATKRGKPSFLDPDEEVPDLDDEDARMDERKKKAKRSKHDGKDGFRDESDQLEKDKNRRTVDLSDLDKYRPKNFYKDDLDFERPDYDIDDDPWDSHYQIGPDTYLMATRGPAFNSRVRDYRRTLFGDGAPTVKQGFLGVRNRDVTVRERRRFTDILRESQQNLKPKSQNEHVSSVERAPSATAIERIKADIEKVAPSATKRNDDGTYAPIFISRLRDVYLSKTRPALFECSVTGSPAPKVQWTFQGKILENNPKYAIEQVNNIARLTVNDPAAFDLGEYVCSASNEYGGDKTTSRLISGEAPDRPGRPDAELASDTELFITWEPPEHVTYLEGITYRLEYRVAGPDDHGAPWITVSDNIDDEAVVVKHLQPLGIYQFRVTARNGFGLGLPSLTSRIVQTHGKGTPKLQIGTLRGEFRLNVVSIPHKSMEGISEESEEESIRTLLDQPSSSDLTLNTSDPKSRFQIDTLMFKGRFSVIRQAIDSSTEAGSHCIAKIRHPADNKAIQREFDTLRDSQHENVQVLIAAHTFNNFLYLFCERLYEDVFSRFVFNDYYNEEQIALTVRQIAAGLHFLHFRGVVHLDVNPHNVMFQSKRSWVVKLVDFGSAQYLKDAVKPEDFDVKWAAPEFHVKDTPVTVQSDMWGLGVIAFCLLAGFHPFTSEYDQEKEIKDNVLNVKCDPNLIPVNASQESLSFVTWALKKSPLRRMRTDEALSHRFLSTDPSMVRRREAIKYAASRLRKIAALTRQNQSGRPLSNELENTYGAKNLG</sequence>
<dbReference type="Pfam" id="PF00041">
    <property type="entry name" value="fn3"/>
    <property type="match status" value="2"/>
</dbReference>
<feature type="domain" description="Ig-like" evidence="9">
    <location>
        <begin position="1532"/>
        <end position="1621"/>
    </location>
</feature>
<dbReference type="InterPro" id="IPR013098">
    <property type="entry name" value="Ig_I-set"/>
</dbReference>
<dbReference type="OrthoDB" id="5969272at2759"/>
<feature type="domain" description="Protein kinase" evidence="8">
    <location>
        <begin position="7076"/>
        <end position="7328"/>
    </location>
</feature>
<dbReference type="InterPro" id="IPR000719">
    <property type="entry name" value="Prot_kinase_dom"/>
</dbReference>
<protein>
    <submittedName>
        <fullName evidence="11">Uncharacterized protein</fullName>
    </submittedName>
</protein>
<feature type="compositionally biased region" description="Basic and acidic residues" evidence="7">
    <location>
        <begin position="506"/>
        <end position="524"/>
    </location>
</feature>
<feature type="domain" description="Fibronectin type-III" evidence="10">
    <location>
        <begin position="5463"/>
        <end position="5563"/>
    </location>
</feature>
<dbReference type="FunFam" id="2.60.40.10:FF:000032">
    <property type="entry name" value="palladin isoform X1"/>
    <property type="match status" value="8"/>
</dbReference>
<evidence type="ECO:0000259" key="9">
    <source>
        <dbReference type="PROSITE" id="PS50835"/>
    </source>
</evidence>
<feature type="compositionally biased region" description="Basic and acidic residues" evidence="7">
    <location>
        <begin position="3595"/>
        <end position="3612"/>
    </location>
</feature>
<feature type="domain" description="Ig-like" evidence="9">
    <location>
        <begin position="4250"/>
        <end position="4346"/>
    </location>
</feature>
<organism evidence="11 12">
    <name type="scientific">Diploscapter pachys</name>
    <dbReference type="NCBI Taxonomy" id="2018661"/>
    <lineage>
        <taxon>Eukaryota</taxon>
        <taxon>Metazoa</taxon>
        <taxon>Ecdysozoa</taxon>
        <taxon>Nematoda</taxon>
        <taxon>Chromadorea</taxon>
        <taxon>Rhabditida</taxon>
        <taxon>Rhabditina</taxon>
        <taxon>Rhabditomorpha</taxon>
        <taxon>Rhabditoidea</taxon>
        <taxon>Rhabditidae</taxon>
        <taxon>Diploscapter</taxon>
    </lineage>
</organism>
<keyword evidence="12" id="KW-1185">Reference proteome</keyword>
<dbReference type="CDD" id="cd00063">
    <property type="entry name" value="FN3"/>
    <property type="match status" value="2"/>
</dbReference>
<comment type="subcellular location">
    <subcellularLocation>
        <location evidence="1">Cytoplasm</location>
        <location evidence="1">Myofibril</location>
        <location evidence="1">Sarcomere</location>
        <location evidence="1">A band</location>
    </subcellularLocation>
</comment>
<feature type="domain" description="Ig-like" evidence="9">
    <location>
        <begin position="3170"/>
        <end position="3255"/>
    </location>
</feature>
<dbReference type="Gene3D" id="1.10.510.10">
    <property type="entry name" value="Transferase(Phosphotransferase) domain 1"/>
    <property type="match status" value="2"/>
</dbReference>
<dbReference type="GO" id="GO:0045989">
    <property type="term" value="P:positive regulation of striated muscle contraction"/>
    <property type="evidence" value="ECO:0007669"/>
    <property type="project" value="UniProtKB-ARBA"/>
</dbReference>
<dbReference type="InterPro" id="IPR003598">
    <property type="entry name" value="Ig_sub2"/>
</dbReference>
<feature type="domain" description="Ig-like" evidence="9">
    <location>
        <begin position="4569"/>
        <end position="4658"/>
    </location>
</feature>
<dbReference type="Proteomes" id="UP000218231">
    <property type="component" value="Unassembled WGS sequence"/>
</dbReference>
<keyword evidence="3" id="KW-0963">Cytoplasm</keyword>
<feature type="compositionally biased region" description="Basic and acidic residues" evidence="7">
    <location>
        <begin position="156"/>
        <end position="197"/>
    </location>
</feature>
<evidence type="ECO:0000256" key="4">
    <source>
        <dbReference type="ARBA" id="ARBA00022737"/>
    </source>
</evidence>
<feature type="domain" description="Ig-like" evidence="9">
    <location>
        <begin position="3503"/>
        <end position="3590"/>
    </location>
</feature>
<feature type="domain" description="Ig-like" evidence="9">
    <location>
        <begin position="2046"/>
        <end position="2136"/>
    </location>
</feature>
<gene>
    <name evidence="11" type="ORF">WR25_21661</name>
</gene>
<evidence type="ECO:0000256" key="5">
    <source>
        <dbReference type="ARBA" id="ARBA00023157"/>
    </source>
</evidence>
<evidence type="ECO:0000259" key="8">
    <source>
        <dbReference type="PROSITE" id="PS50011"/>
    </source>
</evidence>
<dbReference type="GO" id="GO:0005524">
    <property type="term" value="F:ATP binding"/>
    <property type="evidence" value="ECO:0007669"/>
    <property type="project" value="InterPro"/>
</dbReference>